<evidence type="ECO:0000313" key="1">
    <source>
        <dbReference type="Proteomes" id="UP000694865"/>
    </source>
</evidence>
<protein>
    <submittedName>
        <fullName evidence="2">Uncharacterized protein LOC100366283</fullName>
    </submittedName>
</protein>
<dbReference type="RefSeq" id="XP_002730672.1">
    <property type="nucleotide sequence ID" value="XM_002730626.2"/>
</dbReference>
<gene>
    <name evidence="2" type="primary">LOC100366283</name>
</gene>
<proteinExistence type="predicted"/>
<accession>A0ABM0GIM5</accession>
<name>A0ABM0GIM5_SACKO</name>
<sequence length="120" mass="13840">MAEYKNEDFWGKCAAAISYRTKQQKRGGKYATSWKKVDPDLPFYYWCANEDRYQTGPLPSFNAPSKKGVERLDRVRISRRADPGVFHANCANLPQRGTLSVRAQFHNRPEPLPPPPIRQM</sequence>
<keyword evidence="1" id="KW-1185">Reference proteome</keyword>
<dbReference type="Proteomes" id="UP000694865">
    <property type="component" value="Unplaced"/>
</dbReference>
<evidence type="ECO:0000313" key="2">
    <source>
        <dbReference type="RefSeq" id="XP_002730672.1"/>
    </source>
</evidence>
<organism evidence="1 2">
    <name type="scientific">Saccoglossus kowalevskii</name>
    <name type="common">Acorn worm</name>
    <dbReference type="NCBI Taxonomy" id="10224"/>
    <lineage>
        <taxon>Eukaryota</taxon>
        <taxon>Metazoa</taxon>
        <taxon>Hemichordata</taxon>
        <taxon>Enteropneusta</taxon>
        <taxon>Harrimaniidae</taxon>
        <taxon>Saccoglossus</taxon>
    </lineage>
</organism>
<reference evidence="2" key="1">
    <citation type="submission" date="2025-08" db="UniProtKB">
        <authorList>
            <consortium name="RefSeq"/>
        </authorList>
    </citation>
    <scope>IDENTIFICATION</scope>
    <source>
        <tissue evidence="2">Testes</tissue>
    </source>
</reference>
<dbReference type="GeneID" id="100366283"/>